<organism evidence="1 2">
    <name type="scientific">Olea europaea subsp. europaea</name>
    <dbReference type="NCBI Taxonomy" id="158383"/>
    <lineage>
        <taxon>Eukaryota</taxon>
        <taxon>Viridiplantae</taxon>
        <taxon>Streptophyta</taxon>
        <taxon>Embryophyta</taxon>
        <taxon>Tracheophyta</taxon>
        <taxon>Spermatophyta</taxon>
        <taxon>Magnoliopsida</taxon>
        <taxon>eudicotyledons</taxon>
        <taxon>Gunneridae</taxon>
        <taxon>Pentapetalae</taxon>
        <taxon>asterids</taxon>
        <taxon>lamiids</taxon>
        <taxon>Lamiales</taxon>
        <taxon>Oleaceae</taxon>
        <taxon>Oleeae</taxon>
        <taxon>Olea</taxon>
    </lineage>
</organism>
<dbReference type="AlphaFoldDB" id="A0A8S0SGA6"/>
<comment type="caution">
    <text evidence="1">The sequence shown here is derived from an EMBL/GenBank/DDBJ whole genome shotgun (WGS) entry which is preliminary data.</text>
</comment>
<accession>A0A8S0SGA6</accession>
<proteinExistence type="predicted"/>
<dbReference type="EMBL" id="CACTIH010005425">
    <property type="protein sequence ID" value="CAA2991481.1"/>
    <property type="molecule type" value="Genomic_DNA"/>
</dbReference>
<name>A0A8S0SGA6_OLEEU</name>
<sequence>MLTYDVAREWESTGTSVVTVESLVSVAEEGERHQGILGLKFLVGTPSTRCYSRQSRVGAIGLLQKLFPNIGRLFSHHRTTNVTDIAVVGEQVVLAVSSSGGVVSTASSSGRVVSATSSSGGVQTERLFLFDFAEDREMRVGLAC</sequence>
<keyword evidence="2" id="KW-1185">Reference proteome</keyword>
<dbReference type="Gramene" id="OE9A110775T1">
    <property type="protein sequence ID" value="OE9A110775C1"/>
    <property type="gene ID" value="OE9A110775"/>
</dbReference>
<dbReference type="Proteomes" id="UP000594638">
    <property type="component" value="Unassembled WGS sequence"/>
</dbReference>
<gene>
    <name evidence="1" type="ORF">OLEA9_A110775</name>
</gene>
<reference evidence="1 2" key="1">
    <citation type="submission" date="2019-12" db="EMBL/GenBank/DDBJ databases">
        <authorList>
            <person name="Alioto T."/>
            <person name="Alioto T."/>
            <person name="Gomez Garrido J."/>
        </authorList>
    </citation>
    <scope>NUCLEOTIDE SEQUENCE [LARGE SCALE GENOMIC DNA]</scope>
</reference>
<evidence type="ECO:0000313" key="2">
    <source>
        <dbReference type="Proteomes" id="UP000594638"/>
    </source>
</evidence>
<evidence type="ECO:0000313" key="1">
    <source>
        <dbReference type="EMBL" id="CAA2991481.1"/>
    </source>
</evidence>
<protein>
    <submittedName>
        <fullName evidence="1">Uncharacterized protein</fullName>
    </submittedName>
</protein>